<dbReference type="EMBL" id="AYYY01000043">
    <property type="protein sequence ID" value="KRM61053.1"/>
    <property type="molecule type" value="Genomic_DNA"/>
</dbReference>
<proteinExistence type="predicted"/>
<organism evidence="1 2">
    <name type="scientific">Paucilactobacillus vaccinostercus DSM 20634</name>
    <dbReference type="NCBI Taxonomy" id="1423813"/>
    <lineage>
        <taxon>Bacteria</taxon>
        <taxon>Bacillati</taxon>
        <taxon>Bacillota</taxon>
        <taxon>Bacilli</taxon>
        <taxon>Lactobacillales</taxon>
        <taxon>Lactobacillaceae</taxon>
        <taxon>Paucilactobacillus</taxon>
    </lineage>
</organism>
<dbReference type="STRING" id="1423813.FC26_GL002270"/>
<comment type="caution">
    <text evidence="1">The sequence shown here is derived from an EMBL/GenBank/DDBJ whole genome shotgun (WGS) entry which is preliminary data.</text>
</comment>
<dbReference type="Proteomes" id="UP000051733">
    <property type="component" value="Unassembled WGS sequence"/>
</dbReference>
<dbReference type="PATRIC" id="fig|1423813.3.peg.2313"/>
<reference evidence="1 2" key="1">
    <citation type="journal article" date="2015" name="Genome Announc.">
        <title>Expanding the biotechnology potential of lactobacilli through comparative genomics of 213 strains and associated genera.</title>
        <authorList>
            <person name="Sun Z."/>
            <person name="Harris H.M."/>
            <person name="McCann A."/>
            <person name="Guo C."/>
            <person name="Argimon S."/>
            <person name="Zhang W."/>
            <person name="Yang X."/>
            <person name="Jeffery I.B."/>
            <person name="Cooney J.C."/>
            <person name="Kagawa T.F."/>
            <person name="Liu W."/>
            <person name="Song Y."/>
            <person name="Salvetti E."/>
            <person name="Wrobel A."/>
            <person name="Rasinkangas P."/>
            <person name="Parkhill J."/>
            <person name="Rea M.C."/>
            <person name="O'Sullivan O."/>
            <person name="Ritari J."/>
            <person name="Douillard F.P."/>
            <person name="Paul Ross R."/>
            <person name="Yang R."/>
            <person name="Briner A.E."/>
            <person name="Felis G.E."/>
            <person name="de Vos W.M."/>
            <person name="Barrangou R."/>
            <person name="Klaenhammer T.R."/>
            <person name="Caufield P.W."/>
            <person name="Cui Y."/>
            <person name="Zhang H."/>
            <person name="O'Toole P.W."/>
        </authorList>
    </citation>
    <scope>NUCLEOTIDE SEQUENCE [LARGE SCALE GENOMIC DNA]</scope>
    <source>
        <strain evidence="1 2">DSM 20634</strain>
    </source>
</reference>
<name>A0A0R2A296_9LACO</name>
<sequence length="161" mass="17572">MKLRHVTATQVGRDSGYSQPAISKYRTGAAKIPLESVPSLMRAFPEQGEEILLDVAHQFSEFLPPVMNGSAISENPLSRVVMLVPQLQQAVTAVNNSLDELSGPADSIHGADDPEDAVIQILDANFYGINAAIAICHAFGFSLQDLANERKKYWKHSKLAR</sequence>
<protein>
    <submittedName>
        <fullName evidence="1">Uncharacterized protein</fullName>
    </submittedName>
</protein>
<accession>A0A0R2A296</accession>
<gene>
    <name evidence="1" type="ORF">FC26_GL002270</name>
</gene>
<evidence type="ECO:0000313" key="2">
    <source>
        <dbReference type="Proteomes" id="UP000051733"/>
    </source>
</evidence>
<keyword evidence="2" id="KW-1185">Reference proteome</keyword>
<evidence type="ECO:0000313" key="1">
    <source>
        <dbReference type="EMBL" id="KRM61053.1"/>
    </source>
</evidence>
<dbReference type="AlphaFoldDB" id="A0A0R2A296"/>